<reference evidence="1 2" key="1">
    <citation type="submission" date="2012-08" db="EMBL/GenBank/DDBJ databases">
        <title>Oryza genome evolution.</title>
        <authorList>
            <person name="Wing R.A."/>
        </authorList>
    </citation>
    <scope>NUCLEOTIDE SEQUENCE</scope>
</reference>
<protein>
    <submittedName>
        <fullName evidence="1">Uncharacterized protein</fullName>
    </submittedName>
</protein>
<dbReference type="AlphaFoldDB" id="A0A0D9X426"/>
<dbReference type="Gramene" id="LPERR08G02100.1">
    <property type="protein sequence ID" value="LPERR08G02100.1"/>
    <property type="gene ID" value="LPERR08G02100"/>
</dbReference>
<evidence type="ECO:0000313" key="2">
    <source>
        <dbReference type="Proteomes" id="UP000032180"/>
    </source>
</evidence>
<sequence length="235" mass="26841">MDAIPKKLESILREEARKNAKSFERISGKLFTPKGGGTFLIRLIPSTSSSFDEPVYLLYRWSDLYFESFYTRRRWFRLKDHKEKLPPRSQLLYPENEDGVYILTNTTNYGSIGGKSIVLGPRAWDHCHTTFLKAGDLIRQSNKKSLTSGDSPALAVPQWIINNTVSADLLAPQEFTELFDIWGKLSSVLFSGDLPDELRKTYTLEQIAKMIGILMTGKREVVSQQSSPKKFEERP</sequence>
<dbReference type="EnsemblPlants" id="LPERR08G02100.1">
    <property type="protein sequence ID" value="LPERR08G02100.1"/>
    <property type="gene ID" value="LPERR08G02100"/>
</dbReference>
<dbReference type="GO" id="GO:0030598">
    <property type="term" value="F:rRNA N-glycosylase activity"/>
    <property type="evidence" value="ECO:0007669"/>
    <property type="project" value="InterPro"/>
</dbReference>
<dbReference type="Proteomes" id="UP000032180">
    <property type="component" value="Chromosome 8"/>
</dbReference>
<dbReference type="SUPFAM" id="SSF56371">
    <property type="entry name" value="Ribosome inactivating proteins (RIP)"/>
    <property type="match status" value="1"/>
</dbReference>
<dbReference type="GO" id="GO:0017148">
    <property type="term" value="P:negative regulation of translation"/>
    <property type="evidence" value="ECO:0007669"/>
    <property type="project" value="InterPro"/>
</dbReference>
<accession>A0A0D9X426</accession>
<dbReference type="InterPro" id="IPR036041">
    <property type="entry name" value="Ribosome-inact_prot_sf"/>
</dbReference>
<organism evidence="1 2">
    <name type="scientific">Leersia perrieri</name>
    <dbReference type="NCBI Taxonomy" id="77586"/>
    <lineage>
        <taxon>Eukaryota</taxon>
        <taxon>Viridiplantae</taxon>
        <taxon>Streptophyta</taxon>
        <taxon>Embryophyta</taxon>
        <taxon>Tracheophyta</taxon>
        <taxon>Spermatophyta</taxon>
        <taxon>Magnoliopsida</taxon>
        <taxon>Liliopsida</taxon>
        <taxon>Poales</taxon>
        <taxon>Poaceae</taxon>
        <taxon>BOP clade</taxon>
        <taxon>Oryzoideae</taxon>
        <taxon>Oryzeae</taxon>
        <taxon>Oryzinae</taxon>
        <taxon>Leersia</taxon>
    </lineage>
</organism>
<proteinExistence type="predicted"/>
<dbReference type="HOGENOM" id="CLU_057606_0_0_1"/>
<reference evidence="2" key="2">
    <citation type="submission" date="2013-12" db="EMBL/GenBank/DDBJ databases">
        <authorList>
            <person name="Yu Y."/>
            <person name="Lee S."/>
            <person name="de Baynast K."/>
            <person name="Wissotski M."/>
            <person name="Liu L."/>
            <person name="Talag J."/>
            <person name="Goicoechea J."/>
            <person name="Angelova A."/>
            <person name="Jetty R."/>
            <person name="Kudrna D."/>
            <person name="Golser W."/>
            <person name="Rivera L."/>
            <person name="Zhang J."/>
            <person name="Wing R."/>
        </authorList>
    </citation>
    <scope>NUCLEOTIDE SEQUENCE</scope>
</reference>
<name>A0A0D9X426_9ORYZ</name>
<evidence type="ECO:0000313" key="1">
    <source>
        <dbReference type="EnsemblPlants" id="LPERR08G02100.1"/>
    </source>
</evidence>
<reference evidence="1" key="3">
    <citation type="submission" date="2015-04" db="UniProtKB">
        <authorList>
            <consortium name="EnsemblPlants"/>
        </authorList>
    </citation>
    <scope>IDENTIFICATION</scope>
</reference>
<keyword evidence="2" id="KW-1185">Reference proteome</keyword>